<dbReference type="PANTHER" id="PTHR46796:SF6">
    <property type="entry name" value="ARAC SUBFAMILY"/>
    <property type="match status" value="1"/>
</dbReference>
<keyword evidence="3" id="KW-0010">Activator</keyword>
<accession>A0A854A1E4</accession>
<evidence type="ECO:0000256" key="1">
    <source>
        <dbReference type="ARBA" id="ARBA00023015"/>
    </source>
</evidence>
<dbReference type="GO" id="GO:0003700">
    <property type="term" value="F:DNA-binding transcription factor activity"/>
    <property type="evidence" value="ECO:0007669"/>
    <property type="project" value="InterPro"/>
</dbReference>
<dbReference type="InterPro" id="IPR035418">
    <property type="entry name" value="AraC-bd_2"/>
</dbReference>
<dbReference type="InterPro" id="IPR009057">
    <property type="entry name" value="Homeodomain-like_sf"/>
</dbReference>
<dbReference type="Pfam" id="PF12833">
    <property type="entry name" value="HTH_18"/>
    <property type="match status" value="1"/>
</dbReference>
<evidence type="ECO:0000256" key="2">
    <source>
        <dbReference type="ARBA" id="ARBA00023125"/>
    </source>
</evidence>
<evidence type="ECO:0000259" key="6">
    <source>
        <dbReference type="PROSITE" id="PS01124"/>
    </source>
</evidence>
<evidence type="ECO:0000313" key="7">
    <source>
        <dbReference type="EMBL" id="OKA29166.1"/>
    </source>
</evidence>
<sequence>MNMPLLSERSEVFKNADPHAVSGYVNQHVGSHCIHLPRKASAQAQLNHRKFASLDLCRISYGSSVRVVSDALEDIFHLQVLLRGDCLWRSPTGVHHLVPGELLLINPDDPVDLTYSHDCEKFILKVPTRLLELICQEQRWLYPREGIRFLQQRYALDQLQAFVPLLATICTEAEAEDGAALARVQEHYAHIVASKMLTLMRNNVRREHLACSSSTFERLLDYITCNLQHDISVQSLADQAQLSVRSLYALFEKHMCTTPQRFIREQKLSRIQACLADPSCNVRSVTELALDYGFVHLGRFAEQYRKQFTELPSDTLKRRAQRMAIG</sequence>
<evidence type="ECO:0000313" key="8">
    <source>
        <dbReference type="Proteomes" id="UP000185990"/>
    </source>
</evidence>
<keyword evidence="4" id="KW-0804">Transcription</keyword>
<dbReference type="Proteomes" id="UP000185990">
    <property type="component" value="Unassembled WGS sequence"/>
</dbReference>
<dbReference type="InterPro" id="IPR050204">
    <property type="entry name" value="AraC_XylS_family_regulators"/>
</dbReference>
<dbReference type="RefSeq" id="WP_073508760.1">
    <property type="nucleotide sequence ID" value="NZ_MPJD01000002.1"/>
</dbReference>
<dbReference type="SMART" id="SM00342">
    <property type="entry name" value="HTH_ARAC"/>
    <property type="match status" value="1"/>
</dbReference>
<protein>
    <submittedName>
        <fullName evidence="7">AraC family transcriptional regulator</fullName>
    </submittedName>
</protein>
<keyword evidence="2" id="KW-0238">DNA-binding</keyword>
<dbReference type="SUPFAM" id="SSF46689">
    <property type="entry name" value="Homeodomain-like"/>
    <property type="match status" value="1"/>
</dbReference>
<dbReference type="Pfam" id="PF14525">
    <property type="entry name" value="AraC_binding_2"/>
    <property type="match status" value="1"/>
</dbReference>
<dbReference type="GO" id="GO:0043565">
    <property type="term" value="F:sequence-specific DNA binding"/>
    <property type="evidence" value="ECO:0007669"/>
    <property type="project" value="InterPro"/>
</dbReference>
<evidence type="ECO:0000256" key="5">
    <source>
        <dbReference type="ARBA" id="ARBA00037345"/>
    </source>
</evidence>
<dbReference type="InterPro" id="IPR018060">
    <property type="entry name" value="HTH_AraC"/>
</dbReference>
<comment type="function">
    <text evidence="5">Regulatory protein of the TOL plasmid xyl operons. XylS activates the xylXYZLTEGFJQKIH operon required for the degradation of toluene, m-xylene and p-xylene.</text>
</comment>
<organism evidence="7 8">
    <name type="scientific">Pseudomonas versuta</name>
    <dbReference type="NCBI Taxonomy" id="1788301"/>
    <lineage>
        <taxon>Bacteria</taxon>
        <taxon>Pseudomonadati</taxon>
        <taxon>Pseudomonadota</taxon>
        <taxon>Gammaproteobacteria</taxon>
        <taxon>Pseudomonadales</taxon>
        <taxon>Pseudomonadaceae</taxon>
        <taxon>Pseudomonas</taxon>
    </lineage>
</organism>
<proteinExistence type="predicted"/>
<gene>
    <name evidence="7" type="ORF">BOH74_01040</name>
</gene>
<evidence type="ECO:0000256" key="4">
    <source>
        <dbReference type="ARBA" id="ARBA00023163"/>
    </source>
</evidence>
<name>A0A854A1E4_9PSED</name>
<dbReference type="PANTHER" id="PTHR46796">
    <property type="entry name" value="HTH-TYPE TRANSCRIPTIONAL ACTIVATOR RHAS-RELATED"/>
    <property type="match status" value="1"/>
</dbReference>
<comment type="caution">
    <text evidence="7">The sequence shown here is derived from an EMBL/GenBank/DDBJ whole genome shotgun (WGS) entry which is preliminary data.</text>
</comment>
<dbReference type="EMBL" id="MPJD01000002">
    <property type="protein sequence ID" value="OKA29166.1"/>
    <property type="molecule type" value="Genomic_DNA"/>
</dbReference>
<evidence type="ECO:0000256" key="3">
    <source>
        <dbReference type="ARBA" id="ARBA00023159"/>
    </source>
</evidence>
<dbReference type="AlphaFoldDB" id="A0A854A1E4"/>
<dbReference type="PROSITE" id="PS01124">
    <property type="entry name" value="HTH_ARAC_FAMILY_2"/>
    <property type="match status" value="1"/>
</dbReference>
<dbReference type="Gene3D" id="1.10.10.60">
    <property type="entry name" value="Homeodomain-like"/>
    <property type="match status" value="1"/>
</dbReference>
<reference evidence="7 8" key="1">
    <citation type="submission" date="2016-11" db="EMBL/GenBank/DDBJ databases">
        <title>Draft genome of Pseudomonas versuta A4R1.12.</title>
        <authorList>
            <person name="See-Too W.-S."/>
        </authorList>
    </citation>
    <scope>NUCLEOTIDE SEQUENCE [LARGE SCALE GENOMIC DNA]</scope>
    <source>
        <strain evidence="7 8">A4R1.12</strain>
    </source>
</reference>
<keyword evidence="1" id="KW-0805">Transcription regulation</keyword>
<feature type="domain" description="HTH araC/xylS-type" evidence="6">
    <location>
        <begin position="217"/>
        <end position="318"/>
    </location>
</feature>